<feature type="transmembrane region" description="Helical" evidence="6">
    <location>
        <begin position="180"/>
        <end position="204"/>
    </location>
</feature>
<reference evidence="8 9" key="1">
    <citation type="submission" date="2023-09" db="EMBL/GenBank/DDBJ databases">
        <title>Demequina sp. a novel bacteria isolated from Capsicum annuum.</title>
        <authorList>
            <person name="Humaira Z."/>
            <person name="Lee J."/>
            <person name="Cho D."/>
        </authorList>
    </citation>
    <scope>NUCLEOTIDE SEQUENCE [LARGE SCALE GENOMIC DNA]</scope>
    <source>
        <strain evidence="8 9">OYTSA14</strain>
    </source>
</reference>
<dbReference type="GO" id="GO:0017004">
    <property type="term" value="P:cytochrome complex assembly"/>
    <property type="evidence" value="ECO:0007669"/>
    <property type="project" value="InterPro"/>
</dbReference>
<gene>
    <name evidence="8" type="ORF">RN606_12685</name>
</gene>
<dbReference type="InterPro" id="IPR051790">
    <property type="entry name" value="Cytochrome_c-biogenesis_DsbD"/>
</dbReference>
<sequence length="259" mass="26862">MTVIASLGGDLAQQVLTGSLLIGIPVAMLAGLVSFASPCVVPLVPGYLGYVSGMAGAGVGVSTRDRASRPRLVLGALLFVLGFSAVFVALGFLASSAGAQLQSQMDVVTRVLGVLIIVLGFGFMGAMPFLQAERRVHVSPRAGLLGAPLLGAAFGLGWTPCIGPTLSAVLTLGLNEGSQAQGAILAFAYCLGLGLPFLALAFWFERSGRVLGWLRRHRLALMRVGGALLIVLGVALVTGLWDRFTAVLQGWIDGYWVAI</sequence>
<name>A0AA96F5R6_9MICO</name>
<dbReference type="Proteomes" id="UP001304125">
    <property type="component" value="Chromosome"/>
</dbReference>
<evidence type="ECO:0000256" key="6">
    <source>
        <dbReference type="SAM" id="Phobius"/>
    </source>
</evidence>
<feature type="transmembrane region" description="Helical" evidence="6">
    <location>
        <begin position="72"/>
        <end position="95"/>
    </location>
</feature>
<dbReference type="Pfam" id="PF02683">
    <property type="entry name" value="DsbD_TM"/>
    <property type="match status" value="1"/>
</dbReference>
<keyword evidence="4 6" id="KW-1133">Transmembrane helix</keyword>
<dbReference type="GO" id="GO:0016020">
    <property type="term" value="C:membrane"/>
    <property type="evidence" value="ECO:0007669"/>
    <property type="project" value="UniProtKB-SubCell"/>
</dbReference>
<dbReference type="AlphaFoldDB" id="A0AA96F5R6"/>
<evidence type="ECO:0000256" key="2">
    <source>
        <dbReference type="ARBA" id="ARBA00006143"/>
    </source>
</evidence>
<accession>A0AA96F5R6</accession>
<organism evidence="8 9">
    <name type="scientific">Demequina capsici</name>
    <dbReference type="NCBI Taxonomy" id="3075620"/>
    <lineage>
        <taxon>Bacteria</taxon>
        <taxon>Bacillati</taxon>
        <taxon>Actinomycetota</taxon>
        <taxon>Actinomycetes</taxon>
        <taxon>Micrococcales</taxon>
        <taxon>Demequinaceae</taxon>
        <taxon>Demequina</taxon>
    </lineage>
</organism>
<protein>
    <submittedName>
        <fullName evidence="8">Cytochrome c biogenesis protein CcdA</fullName>
    </submittedName>
</protein>
<evidence type="ECO:0000256" key="3">
    <source>
        <dbReference type="ARBA" id="ARBA00022692"/>
    </source>
</evidence>
<feature type="domain" description="Cytochrome C biogenesis protein transmembrane" evidence="7">
    <location>
        <begin position="24"/>
        <end position="205"/>
    </location>
</feature>
<dbReference type="EMBL" id="CP134879">
    <property type="protein sequence ID" value="WNM24204.1"/>
    <property type="molecule type" value="Genomic_DNA"/>
</dbReference>
<evidence type="ECO:0000256" key="5">
    <source>
        <dbReference type="ARBA" id="ARBA00023136"/>
    </source>
</evidence>
<dbReference type="InterPro" id="IPR003834">
    <property type="entry name" value="Cyt_c_assmbl_TM_dom"/>
</dbReference>
<dbReference type="RefSeq" id="WP_313497716.1">
    <property type="nucleotide sequence ID" value="NZ_CP134879.1"/>
</dbReference>
<feature type="transmembrane region" description="Helical" evidence="6">
    <location>
        <begin position="107"/>
        <end position="130"/>
    </location>
</feature>
<dbReference type="PANTHER" id="PTHR31272:SF4">
    <property type="entry name" value="CYTOCHROME C-TYPE BIOGENESIS PROTEIN HI_1454-RELATED"/>
    <property type="match status" value="1"/>
</dbReference>
<keyword evidence="3 6" id="KW-0812">Transmembrane</keyword>
<keyword evidence="5 6" id="KW-0472">Membrane</keyword>
<feature type="transmembrane region" description="Helical" evidence="6">
    <location>
        <begin position="224"/>
        <end position="241"/>
    </location>
</feature>
<evidence type="ECO:0000313" key="8">
    <source>
        <dbReference type="EMBL" id="WNM24204.1"/>
    </source>
</evidence>
<proteinExistence type="inferred from homology"/>
<comment type="similarity">
    <text evidence="2">Belongs to the DsbD family.</text>
</comment>
<dbReference type="PANTHER" id="PTHR31272">
    <property type="entry name" value="CYTOCHROME C-TYPE BIOGENESIS PROTEIN HI_1454-RELATED"/>
    <property type="match status" value="1"/>
</dbReference>
<comment type="subcellular location">
    <subcellularLocation>
        <location evidence="1">Membrane</location>
        <topology evidence="1">Multi-pass membrane protein</topology>
    </subcellularLocation>
</comment>
<feature type="transmembrane region" description="Helical" evidence="6">
    <location>
        <begin position="20"/>
        <end position="44"/>
    </location>
</feature>
<evidence type="ECO:0000313" key="9">
    <source>
        <dbReference type="Proteomes" id="UP001304125"/>
    </source>
</evidence>
<evidence type="ECO:0000256" key="4">
    <source>
        <dbReference type="ARBA" id="ARBA00022989"/>
    </source>
</evidence>
<evidence type="ECO:0000259" key="7">
    <source>
        <dbReference type="Pfam" id="PF02683"/>
    </source>
</evidence>
<keyword evidence="9" id="KW-1185">Reference proteome</keyword>
<evidence type="ECO:0000256" key="1">
    <source>
        <dbReference type="ARBA" id="ARBA00004141"/>
    </source>
</evidence>